<proteinExistence type="predicted"/>
<dbReference type="InterPro" id="IPR027454">
    <property type="entry name" value="Histone_HNS_N"/>
</dbReference>
<accession>A0A0H3ZKS9</accession>
<dbReference type="EMBL" id="KP795501">
    <property type="protein sequence ID" value="AKN36585.1"/>
    <property type="molecule type" value="Genomic_DNA"/>
</dbReference>
<reference evidence="2" key="1">
    <citation type="journal article" date="2015" name="MBio">
        <title>Eco-Evolutionary Dynamics of Episomes among Ecologically Cohesive Bacterial Populations.</title>
        <authorList>
            <person name="Xue H."/>
            <person name="Cordero O.X."/>
            <person name="Camas F.M."/>
            <person name="Trimble W."/>
            <person name="Meyer F."/>
            <person name="Guglielmini J."/>
            <person name="Rocha E.P."/>
            <person name="Polz M.F."/>
        </authorList>
    </citation>
    <scope>NUCLEOTIDE SEQUENCE</scope>
    <source>
        <strain evidence="2">1F_145</strain>
    </source>
</reference>
<dbReference type="GO" id="GO:0046983">
    <property type="term" value="F:protein dimerization activity"/>
    <property type="evidence" value="ECO:0007669"/>
    <property type="project" value="InterPro"/>
</dbReference>
<evidence type="ECO:0000313" key="2">
    <source>
        <dbReference type="EMBL" id="AKN36585.1"/>
    </source>
</evidence>
<sequence>MEIQEQHKILLNKGRLRAQLKHCSSDDLMLAIDNLTTVIQERRQTTLNNKLAKIAQRIDREGIDVSLLLARLGQMTTSGSTSQNGA</sequence>
<protein>
    <recommendedName>
        <fullName evidence="1">DNA-binding protein H-NS-like N-terminal domain-containing protein</fullName>
    </recommendedName>
</protein>
<dbReference type="Pfam" id="PF22470">
    <property type="entry name" value="Histone_HNS_N"/>
    <property type="match status" value="1"/>
</dbReference>
<dbReference type="SUPFAM" id="SSF81273">
    <property type="entry name" value="H-NS histone-like proteins"/>
    <property type="match status" value="1"/>
</dbReference>
<dbReference type="AlphaFoldDB" id="A0A0H3ZKS9"/>
<feature type="domain" description="DNA-binding protein H-NS-like N-terminal" evidence="1">
    <location>
        <begin position="4"/>
        <end position="70"/>
    </location>
</feature>
<evidence type="ECO:0000259" key="1">
    <source>
        <dbReference type="Pfam" id="PF22470"/>
    </source>
</evidence>
<organism evidence="2">
    <name type="scientific">Vibrio splendidus</name>
    <dbReference type="NCBI Taxonomy" id="29497"/>
    <lineage>
        <taxon>Bacteria</taxon>
        <taxon>Pseudomonadati</taxon>
        <taxon>Pseudomonadota</taxon>
        <taxon>Gammaproteobacteria</taxon>
        <taxon>Vibrionales</taxon>
        <taxon>Vibrionaceae</taxon>
        <taxon>Vibrio</taxon>
    </lineage>
</organism>
<name>A0A0H3ZKS9_VIBSP</name>
<dbReference type="Gene3D" id="1.10.287.1050">
    <property type="entry name" value="H-NS histone-like proteins"/>
    <property type="match status" value="1"/>
</dbReference>
<dbReference type="InterPro" id="IPR054180">
    <property type="entry name" value="H-NS-like_N"/>
</dbReference>